<dbReference type="EMBL" id="JBDYKN010000005">
    <property type="protein sequence ID" value="MEP7729350.1"/>
    <property type="molecule type" value="Genomic_DNA"/>
</dbReference>
<dbReference type="SUPFAM" id="SSF53448">
    <property type="entry name" value="Nucleotide-diphospho-sugar transferases"/>
    <property type="match status" value="1"/>
</dbReference>
<proteinExistence type="predicted"/>
<sequence>MDKIRVFVAATPAEWLPARVLEFSISEQTSTDVDVHFLYRSGIDIPMPLNINNRPRTPFSFQRFLIPELCQYSGRAIYFDADMQVFQDVTKLWNHSFLDTDLQTVQEAGGRRGQFSVMLLDCEKLGWSIGDIVSQLDSGELDYASLMYEMKVAKRIGSDIEPSWNSLESFEAGVTKLLHYTDMNTQPWVSLNNPLGYLWVSCLRRAIISGFITREEVECEVKAQNVRPSLLAQLDANIDNPQDLPRNIKKMDRVFLAPYKKLKSKKNLSLSLFFRKLKYKFGI</sequence>
<dbReference type="RefSeq" id="WP_348576697.1">
    <property type="nucleotide sequence ID" value="NZ_JBDYKN010000005.1"/>
</dbReference>
<dbReference type="InterPro" id="IPR029044">
    <property type="entry name" value="Nucleotide-diphossugar_trans"/>
</dbReference>
<accession>A0ABV0KYV2</accession>
<keyword evidence="2" id="KW-1185">Reference proteome</keyword>
<reference evidence="1 2" key="1">
    <citation type="submission" date="2024-05" db="EMBL/GenBank/DDBJ databases">
        <authorList>
            <person name="Busch G.E."/>
            <person name="Sharma I."/>
        </authorList>
    </citation>
    <scope>NUCLEOTIDE SEQUENCE [LARGE SCALE GENOMIC DNA]</scope>
    <source>
        <strain evidence="1 2">23GB23</strain>
    </source>
</reference>
<dbReference type="Proteomes" id="UP001471651">
    <property type="component" value="Unassembled WGS sequence"/>
</dbReference>
<organism evidence="1 2">
    <name type="scientific">Marinomonas primoryensis</name>
    <dbReference type="NCBI Taxonomy" id="178399"/>
    <lineage>
        <taxon>Bacteria</taxon>
        <taxon>Pseudomonadati</taxon>
        <taxon>Pseudomonadota</taxon>
        <taxon>Gammaproteobacteria</taxon>
        <taxon>Oceanospirillales</taxon>
        <taxon>Oceanospirillaceae</taxon>
        <taxon>Marinomonas</taxon>
    </lineage>
</organism>
<protein>
    <recommendedName>
        <fullName evidence="3">Glycosyl transferase</fullName>
    </recommendedName>
</protein>
<evidence type="ECO:0000313" key="1">
    <source>
        <dbReference type="EMBL" id="MEP7729350.1"/>
    </source>
</evidence>
<dbReference type="Gene3D" id="3.90.550.10">
    <property type="entry name" value="Spore Coat Polysaccharide Biosynthesis Protein SpsA, Chain A"/>
    <property type="match status" value="1"/>
</dbReference>
<name>A0ABV0KYV2_9GAMM</name>
<evidence type="ECO:0000313" key="2">
    <source>
        <dbReference type="Proteomes" id="UP001471651"/>
    </source>
</evidence>
<comment type="caution">
    <text evidence="1">The sequence shown here is derived from an EMBL/GenBank/DDBJ whole genome shotgun (WGS) entry which is preliminary data.</text>
</comment>
<gene>
    <name evidence="1" type="ORF">ABKW32_07855</name>
</gene>
<evidence type="ECO:0008006" key="3">
    <source>
        <dbReference type="Google" id="ProtNLM"/>
    </source>
</evidence>